<protein>
    <submittedName>
        <fullName evidence="1">Uncharacterized protein</fullName>
    </submittedName>
</protein>
<dbReference type="AlphaFoldDB" id="A0A654DIW7"/>
<gene>
    <name evidence="1" type="ORF">SPHINGO8BC_60200</name>
</gene>
<dbReference type="Proteomes" id="UP000432350">
    <property type="component" value="Unassembled WGS sequence"/>
</dbReference>
<name>A0A654DIW7_SPHMU</name>
<proteinExistence type="predicted"/>
<organism evidence="1 2">
    <name type="scientific">Sphingobacterium multivorum</name>
    <dbReference type="NCBI Taxonomy" id="28454"/>
    <lineage>
        <taxon>Bacteria</taxon>
        <taxon>Pseudomonadati</taxon>
        <taxon>Bacteroidota</taxon>
        <taxon>Sphingobacteriia</taxon>
        <taxon>Sphingobacteriales</taxon>
        <taxon>Sphingobacteriaceae</taxon>
        <taxon>Sphingobacterium</taxon>
    </lineage>
</organism>
<evidence type="ECO:0000313" key="1">
    <source>
        <dbReference type="EMBL" id="VXD04398.1"/>
    </source>
</evidence>
<reference evidence="1 2" key="1">
    <citation type="submission" date="2019-10" db="EMBL/GenBank/DDBJ databases">
        <authorList>
            <person name="Karimi E."/>
        </authorList>
    </citation>
    <scope>NUCLEOTIDE SEQUENCE [LARGE SCALE GENOMIC DNA]</scope>
    <source>
        <strain evidence="1">Sphingobacterium sp. 8BC</strain>
    </source>
</reference>
<dbReference type="EMBL" id="CABWMV010000025">
    <property type="protein sequence ID" value="VXD04398.1"/>
    <property type="molecule type" value="Genomic_DNA"/>
</dbReference>
<sequence>MIYKKYLQMGWSQIESAAANFKGGITAYTLEEKVDQSTAKIWRKYFGNF</sequence>
<accession>A0A654DIW7</accession>
<evidence type="ECO:0000313" key="2">
    <source>
        <dbReference type="Proteomes" id="UP000432350"/>
    </source>
</evidence>